<protein>
    <submittedName>
        <fullName evidence="3">Clavesin-2-like</fullName>
    </submittedName>
</protein>
<dbReference type="GO" id="GO:1902936">
    <property type="term" value="F:phosphatidylinositol bisphosphate binding"/>
    <property type="evidence" value="ECO:0007669"/>
    <property type="project" value="TreeGrafter"/>
</dbReference>
<dbReference type="SMART" id="SM01100">
    <property type="entry name" value="CRAL_TRIO_N"/>
    <property type="match status" value="1"/>
</dbReference>
<sequence length="310" mass="36327">MPSDTDVLYQLDLGEAPQQLQEWAQENIRENPDTRCLLIEDFKDMIYARGDCTLHRTDDAFLLRFLRGRNWSLEAAYKLLVNYYEFKEDNPEFFENVNLFKLLGIGCDNILTVPPYREQTGRRILLYRIGNWDPEKYSVTELFQATLAVLELAILEPRAQILGGVAMFDMSDLTLNQAYYMTPSIAHKVFQIMVTSFPMKIHAVHVLFQPWIFDIIFGMFKPLITGSMSNKLFFHGDDMESLHKHIDPKHLPQRYGGRHPDYDYSPWIEGFKIDEKIKKQMRLNGYIIDEDEYDKQARERKLSQSSSTSN</sequence>
<feature type="domain" description="CRAL-TRIO" evidence="1">
    <location>
        <begin position="90"/>
        <end position="263"/>
    </location>
</feature>
<dbReference type="CDD" id="cd00170">
    <property type="entry name" value="SEC14"/>
    <property type="match status" value="1"/>
</dbReference>
<dbReference type="AlphaFoldDB" id="A0A6J2YD83"/>
<gene>
    <name evidence="3" type="primary">LOC115886194</name>
</gene>
<dbReference type="PROSITE" id="PS50191">
    <property type="entry name" value="CRAL_TRIO"/>
    <property type="match status" value="1"/>
</dbReference>
<dbReference type="InterPro" id="IPR036865">
    <property type="entry name" value="CRAL-TRIO_dom_sf"/>
</dbReference>
<dbReference type="SUPFAM" id="SSF46938">
    <property type="entry name" value="CRAL/TRIO N-terminal domain"/>
    <property type="match status" value="1"/>
</dbReference>
<evidence type="ECO:0000313" key="2">
    <source>
        <dbReference type="Proteomes" id="UP000504635"/>
    </source>
</evidence>
<keyword evidence="2" id="KW-1185">Reference proteome</keyword>
<dbReference type="InterPro" id="IPR001251">
    <property type="entry name" value="CRAL-TRIO_dom"/>
</dbReference>
<dbReference type="PRINTS" id="PR00180">
    <property type="entry name" value="CRETINALDHBP"/>
</dbReference>
<dbReference type="Gene3D" id="1.10.8.20">
    <property type="entry name" value="N-terminal domain of phosphatidylinositol transfer protein sec14p"/>
    <property type="match status" value="1"/>
</dbReference>
<dbReference type="KEGG" id="soy:115886194"/>
<dbReference type="InterPro" id="IPR036273">
    <property type="entry name" value="CRAL/TRIO_N_dom_sf"/>
</dbReference>
<dbReference type="Proteomes" id="UP000504635">
    <property type="component" value="Unplaced"/>
</dbReference>
<dbReference type="InParanoid" id="A0A6J2YD83"/>
<evidence type="ECO:0000313" key="3">
    <source>
        <dbReference type="RefSeq" id="XP_030761144.1"/>
    </source>
</evidence>
<organism evidence="2 3">
    <name type="scientific">Sitophilus oryzae</name>
    <name type="common">Rice weevil</name>
    <name type="synonym">Curculio oryzae</name>
    <dbReference type="NCBI Taxonomy" id="7048"/>
    <lineage>
        <taxon>Eukaryota</taxon>
        <taxon>Metazoa</taxon>
        <taxon>Ecdysozoa</taxon>
        <taxon>Arthropoda</taxon>
        <taxon>Hexapoda</taxon>
        <taxon>Insecta</taxon>
        <taxon>Pterygota</taxon>
        <taxon>Neoptera</taxon>
        <taxon>Endopterygota</taxon>
        <taxon>Coleoptera</taxon>
        <taxon>Polyphaga</taxon>
        <taxon>Cucujiformia</taxon>
        <taxon>Curculionidae</taxon>
        <taxon>Dryophthorinae</taxon>
        <taxon>Sitophilus</taxon>
    </lineage>
</organism>
<dbReference type="SMART" id="SM00516">
    <property type="entry name" value="SEC14"/>
    <property type="match status" value="1"/>
</dbReference>
<dbReference type="Pfam" id="PF00650">
    <property type="entry name" value="CRAL_TRIO"/>
    <property type="match status" value="1"/>
</dbReference>
<name>A0A6J2YD83_SITOR</name>
<dbReference type="InterPro" id="IPR011074">
    <property type="entry name" value="CRAL/TRIO_N_dom"/>
</dbReference>
<reference evidence="3" key="1">
    <citation type="submission" date="2025-08" db="UniProtKB">
        <authorList>
            <consortium name="RefSeq"/>
        </authorList>
    </citation>
    <scope>IDENTIFICATION</scope>
    <source>
        <tissue evidence="3">Gonads</tissue>
    </source>
</reference>
<dbReference type="Gene3D" id="3.40.525.10">
    <property type="entry name" value="CRAL-TRIO lipid binding domain"/>
    <property type="match status" value="1"/>
</dbReference>
<dbReference type="SUPFAM" id="SSF52087">
    <property type="entry name" value="CRAL/TRIO domain"/>
    <property type="match status" value="1"/>
</dbReference>
<dbReference type="PANTHER" id="PTHR10174">
    <property type="entry name" value="ALPHA-TOCOPHEROL TRANSFER PROTEIN-RELATED"/>
    <property type="match status" value="1"/>
</dbReference>
<dbReference type="Pfam" id="PF03765">
    <property type="entry name" value="CRAL_TRIO_N"/>
    <property type="match status" value="1"/>
</dbReference>
<evidence type="ECO:0000259" key="1">
    <source>
        <dbReference type="PROSITE" id="PS50191"/>
    </source>
</evidence>
<dbReference type="FunCoup" id="A0A6J2YD83">
    <property type="interactions" value="40"/>
</dbReference>
<dbReference type="GeneID" id="115886194"/>
<dbReference type="OrthoDB" id="440711at2759"/>
<dbReference type="GO" id="GO:0016020">
    <property type="term" value="C:membrane"/>
    <property type="evidence" value="ECO:0007669"/>
    <property type="project" value="TreeGrafter"/>
</dbReference>
<dbReference type="PANTHER" id="PTHR10174:SF234">
    <property type="entry name" value="SD01558P"/>
    <property type="match status" value="1"/>
</dbReference>
<dbReference type="Gene3D" id="1.20.5.1200">
    <property type="entry name" value="Alpha-tocopherol transfer"/>
    <property type="match status" value="1"/>
</dbReference>
<proteinExistence type="predicted"/>
<dbReference type="RefSeq" id="XP_030761144.1">
    <property type="nucleotide sequence ID" value="XM_030905284.1"/>
</dbReference>
<accession>A0A6J2YD83</accession>